<dbReference type="AlphaFoldDB" id="A0A0D1KCR3"/>
<protein>
    <submittedName>
        <fullName evidence="5">DUF1836 domain-containing protein</fullName>
    </submittedName>
</protein>
<evidence type="ECO:0000313" key="2">
    <source>
        <dbReference type="EMBL" id="KIU22689.1"/>
    </source>
</evidence>
<evidence type="ECO:0000313" key="10">
    <source>
        <dbReference type="Proteomes" id="UP000320012"/>
    </source>
</evidence>
<sequence>MNEYLSWREGLKEVEFPHWEDLPTFDLYMDQVVEYVNEVLAPLNMPAVTSTMINNYVKQKVILAPVKKKYQTMQIADILIISLMKPVFSLEEIRAAIDQVTIGDYPKKAYNAFVDALMARLQGPVPVEFDPDNIDLQLMRDAANVVFHKMEAEKLLAIMRERNPIKEVPTKK</sequence>
<dbReference type="EMBL" id="CP020928">
    <property type="protein sequence ID" value="AWF96640.1"/>
    <property type="molecule type" value="Genomic_DNA"/>
</dbReference>
<dbReference type="Proteomes" id="UP000320012">
    <property type="component" value="Unassembled WGS sequence"/>
</dbReference>
<evidence type="ECO:0000313" key="9">
    <source>
        <dbReference type="Proteomes" id="UP000244870"/>
    </source>
</evidence>
<dbReference type="Proteomes" id="UP000032287">
    <property type="component" value="Unassembled WGS sequence"/>
</dbReference>
<evidence type="ECO:0000313" key="5">
    <source>
        <dbReference type="EMBL" id="TVV28365.1"/>
    </source>
</evidence>
<proteinExistence type="predicted"/>
<organism evidence="2 6">
    <name type="scientific">Weissella cibaria</name>
    <dbReference type="NCBI Taxonomy" id="137591"/>
    <lineage>
        <taxon>Bacteria</taxon>
        <taxon>Bacillati</taxon>
        <taxon>Bacillota</taxon>
        <taxon>Bacilli</taxon>
        <taxon>Lactobacillales</taxon>
        <taxon>Lactobacillaceae</taxon>
        <taxon>Weissella</taxon>
    </lineage>
</organism>
<evidence type="ECO:0000313" key="3">
    <source>
        <dbReference type="EMBL" id="KIU25618.1"/>
    </source>
</evidence>
<name>A0A0D1KCR3_9LACO</name>
<evidence type="ECO:0000313" key="1">
    <source>
        <dbReference type="EMBL" id="AWF96640.1"/>
    </source>
</evidence>
<dbReference type="Proteomes" id="UP000244870">
    <property type="component" value="Chromosome"/>
</dbReference>
<evidence type="ECO:0000313" key="4">
    <source>
        <dbReference type="EMBL" id="OSP90446.1"/>
    </source>
</evidence>
<accession>A0A0D1KCR3</accession>
<reference evidence="1 9" key="3">
    <citation type="submission" date="2017-04" db="EMBL/GenBank/DDBJ databases">
        <title>Weissella cibaria strain m2 complete genome.</title>
        <authorList>
            <person name="Pan Q."/>
            <person name="Tan M."/>
            <person name="Yao F."/>
            <person name="Su S."/>
        </authorList>
    </citation>
    <scope>NUCLEOTIDE SEQUENCE [LARGE SCALE GENOMIC DNA]</scope>
    <source>
        <strain evidence="1 9">M2</strain>
    </source>
</reference>
<gene>
    <name evidence="3" type="ORF">ab3b_00225</name>
    <name evidence="1" type="ORF">B6254_2294</name>
    <name evidence="4" type="ORF">B9D04_01440</name>
    <name evidence="5" type="ORF">FO435_11025</name>
    <name evidence="2" type="ORF">QX99_00193</name>
</gene>
<reference evidence="6 7" key="1">
    <citation type="journal article" date="2015" name="Microbiology (Mosc.)">
        <title>Genomics of the Weissella cibaria species with an examination of its metabolic traits.</title>
        <authorList>
            <person name="Lynch K.M."/>
            <person name="Lucid A."/>
            <person name="Arendt E.K."/>
            <person name="Sleator R.D."/>
            <person name="Lucey B."/>
            <person name="Coffey A."/>
        </authorList>
    </citation>
    <scope>NUCLEOTIDE SEQUENCE [LARGE SCALE GENOMIC DNA]</scope>
    <source>
        <strain evidence="3 7">AB3b</strain>
        <strain evidence="2 6">MG1</strain>
    </source>
</reference>
<reference evidence="5 10" key="4">
    <citation type="submission" date="2019-07" db="EMBL/GenBank/DDBJ databases">
        <title>Genome sequence of Weissella cibaria GK1.</title>
        <authorList>
            <person name="Choi H.-J."/>
        </authorList>
    </citation>
    <scope>NUCLEOTIDE SEQUENCE [LARGE SCALE GENOMIC DNA]</scope>
    <source>
        <strain evidence="5 10">GK1</strain>
    </source>
</reference>
<evidence type="ECO:0000313" key="8">
    <source>
        <dbReference type="Proteomes" id="UP000193588"/>
    </source>
</evidence>
<dbReference type="OrthoDB" id="3191472at2"/>
<dbReference type="Proteomes" id="UP000193588">
    <property type="component" value="Unassembled WGS sequence"/>
</dbReference>
<dbReference type="STRING" id="137591.AO080_02835"/>
<dbReference type="EMBL" id="JWHT01000006">
    <property type="protein sequence ID" value="KIU25618.1"/>
    <property type="molecule type" value="Genomic_DNA"/>
</dbReference>
<dbReference type="PANTHER" id="PTHR40056">
    <property type="entry name" value="HYPOTHETICAL CYTOSOLIC PROTEIN"/>
    <property type="match status" value="1"/>
</dbReference>
<dbReference type="PATRIC" id="fig|137591.24.peg.228"/>
<dbReference type="Proteomes" id="UP000032289">
    <property type="component" value="Unassembled WGS sequence"/>
</dbReference>
<dbReference type="EMBL" id="VNHC01000002">
    <property type="protein sequence ID" value="TVV28365.1"/>
    <property type="molecule type" value="Genomic_DNA"/>
</dbReference>
<dbReference type="KEGG" id="wcb:AO080_02835"/>
<dbReference type="PANTHER" id="PTHR40056:SF1">
    <property type="entry name" value="DUF1836 DOMAIN-CONTAINING PROTEIN"/>
    <property type="match status" value="1"/>
</dbReference>
<dbReference type="GeneID" id="66961466"/>
<dbReference type="eggNOG" id="COG0789">
    <property type="taxonomic scope" value="Bacteria"/>
</dbReference>
<evidence type="ECO:0000313" key="7">
    <source>
        <dbReference type="Proteomes" id="UP000032289"/>
    </source>
</evidence>
<dbReference type="Pfam" id="PF08876">
    <property type="entry name" value="DUF1836"/>
    <property type="match status" value="1"/>
</dbReference>
<reference evidence="4 8" key="2">
    <citation type="submission" date="2017-04" db="EMBL/GenBank/DDBJ databases">
        <title>The genome sequence of Weissella cibaria isolated from wild Drosophila.</title>
        <authorList>
            <person name="Ricks N.J."/>
            <person name="Carroll C."/>
            <person name="Walters A."/>
            <person name="Newell P.D."/>
            <person name="Chaston J.M."/>
        </authorList>
    </citation>
    <scope>NUCLEOTIDE SEQUENCE [LARGE SCALE GENOMIC DNA]</scope>
    <source>
        <strain evidence="4 8">DmW_103</strain>
    </source>
</reference>
<dbReference type="InterPro" id="IPR014975">
    <property type="entry name" value="DUF1836"/>
</dbReference>
<dbReference type="EMBL" id="JWHU01000001">
    <property type="protein sequence ID" value="KIU22689.1"/>
    <property type="molecule type" value="Genomic_DNA"/>
</dbReference>
<evidence type="ECO:0000313" key="6">
    <source>
        <dbReference type="Proteomes" id="UP000032287"/>
    </source>
</evidence>
<dbReference type="EMBL" id="NDXJ01000002">
    <property type="protein sequence ID" value="OSP90446.1"/>
    <property type="molecule type" value="Genomic_DNA"/>
</dbReference>
<dbReference type="RefSeq" id="WP_010375002.1">
    <property type="nucleotide sequence ID" value="NZ_BJEF01000003.1"/>
</dbReference>
<keyword evidence="6" id="KW-1185">Reference proteome</keyword>